<keyword evidence="7 10" id="KW-0283">Flagellar rotation</keyword>
<dbReference type="GO" id="GO:0071978">
    <property type="term" value="P:bacterial-type flagellum-dependent swarming motility"/>
    <property type="evidence" value="ECO:0007669"/>
    <property type="project" value="TreeGrafter"/>
</dbReference>
<keyword evidence="11" id="KW-0966">Cell projection</keyword>
<keyword evidence="6 10" id="KW-0812">Transmembrane</keyword>
<dbReference type="Pfam" id="PF03748">
    <property type="entry name" value="FliL"/>
    <property type="match status" value="1"/>
</dbReference>
<keyword evidence="11" id="KW-0282">Flagellum</keyword>
<evidence type="ECO:0000256" key="5">
    <source>
        <dbReference type="ARBA" id="ARBA00022500"/>
    </source>
</evidence>
<accession>A0A4S2DN80</accession>
<evidence type="ECO:0000313" key="11">
    <source>
        <dbReference type="EMBL" id="TGY43799.1"/>
    </source>
</evidence>
<evidence type="ECO:0000256" key="4">
    <source>
        <dbReference type="ARBA" id="ARBA00022475"/>
    </source>
</evidence>
<dbReference type="AlphaFoldDB" id="A0A4S2DN80"/>
<proteinExistence type="inferred from homology"/>
<evidence type="ECO:0000256" key="1">
    <source>
        <dbReference type="ARBA" id="ARBA00002254"/>
    </source>
</evidence>
<dbReference type="InterPro" id="IPR005503">
    <property type="entry name" value="FliL"/>
</dbReference>
<sequence>MAEEKKEKKSGKKFALIIVLLLIFVGGGTFGGVYYFMSRNAASNPVIIEEAFVPVGEEIFVNLSDENSKRYVKLNLSLSYDKRNKDLAAEIEQKQVVIRDVAIFYIKSCKAKDFEPANEARLKGDLISRINAKLTTGVLKDVYISDIIVQ</sequence>
<evidence type="ECO:0000256" key="6">
    <source>
        <dbReference type="ARBA" id="ARBA00022692"/>
    </source>
</evidence>
<evidence type="ECO:0000256" key="2">
    <source>
        <dbReference type="ARBA" id="ARBA00004162"/>
    </source>
</evidence>
<comment type="function">
    <text evidence="1 10">Controls the rotational direction of flagella during chemotaxis.</text>
</comment>
<keyword evidence="12" id="KW-1185">Reference proteome</keyword>
<comment type="similarity">
    <text evidence="3 10">Belongs to the FliL family.</text>
</comment>
<name>A0A4S2DN80_9CLOT</name>
<evidence type="ECO:0000256" key="9">
    <source>
        <dbReference type="ARBA" id="ARBA00023136"/>
    </source>
</evidence>
<organism evidence="11 12">
    <name type="scientific">Clostridium sartagoforme</name>
    <dbReference type="NCBI Taxonomy" id="84031"/>
    <lineage>
        <taxon>Bacteria</taxon>
        <taxon>Bacillati</taxon>
        <taxon>Bacillota</taxon>
        <taxon>Clostridia</taxon>
        <taxon>Eubacteriales</taxon>
        <taxon>Clostridiaceae</taxon>
        <taxon>Clostridium</taxon>
    </lineage>
</organism>
<comment type="caution">
    <text evidence="11">The sequence shown here is derived from an EMBL/GenBank/DDBJ whole genome shotgun (WGS) entry which is preliminary data.</text>
</comment>
<dbReference type="OrthoDB" id="166089at2"/>
<dbReference type="PANTHER" id="PTHR35091">
    <property type="entry name" value="FLAGELLAR PROTEIN FLIL"/>
    <property type="match status" value="1"/>
</dbReference>
<keyword evidence="9 10" id="KW-0472">Membrane</keyword>
<gene>
    <name evidence="11" type="ORF">E5347_03000</name>
</gene>
<keyword evidence="4 10" id="KW-1003">Cell membrane</keyword>
<evidence type="ECO:0000256" key="7">
    <source>
        <dbReference type="ARBA" id="ARBA00022779"/>
    </source>
</evidence>
<dbReference type="GO" id="GO:0006935">
    <property type="term" value="P:chemotaxis"/>
    <property type="evidence" value="ECO:0007669"/>
    <property type="project" value="UniProtKB-KW"/>
</dbReference>
<dbReference type="RefSeq" id="WP_136004494.1">
    <property type="nucleotide sequence ID" value="NZ_SRYR01000001.1"/>
</dbReference>
<dbReference type="Proteomes" id="UP000306888">
    <property type="component" value="Unassembled WGS sequence"/>
</dbReference>
<keyword evidence="5 10" id="KW-0145">Chemotaxis</keyword>
<reference evidence="11 12" key="1">
    <citation type="submission" date="2019-04" db="EMBL/GenBank/DDBJ databases">
        <title>Microbes associate with the intestines of laboratory mice.</title>
        <authorList>
            <person name="Navarre W."/>
            <person name="Wong E."/>
            <person name="Huang K."/>
            <person name="Tropini C."/>
            <person name="Ng K."/>
            <person name="Yu B."/>
        </authorList>
    </citation>
    <scope>NUCLEOTIDE SEQUENCE [LARGE SCALE GENOMIC DNA]</scope>
    <source>
        <strain evidence="11 12">NM50_B9-20</strain>
    </source>
</reference>
<evidence type="ECO:0000256" key="10">
    <source>
        <dbReference type="RuleBase" id="RU364125"/>
    </source>
</evidence>
<evidence type="ECO:0000256" key="8">
    <source>
        <dbReference type="ARBA" id="ARBA00022989"/>
    </source>
</evidence>
<dbReference type="EMBL" id="SRYR01000001">
    <property type="protein sequence ID" value="TGY43799.1"/>
    <property type="molecule type" value="Genomic_DNA"/>
</dbReference>
<protein>
    <recommendedName>
        <fullName evidence="10">Flagellar protein FliL</fullName>
    </recommendedName>
</protein>
<evidence type="ECO:0000313" key="12">
    <source>
        <dbReference type="Proteomes" id="UP000306888"/>
    </source>
</evidence>
<keyword evidence="8 10" id="KW-1133">Transmembrane helix</keyword>
<dbReference type="GO" id="GO:0009425">
    <property type="term" value="C:bacterial-type flagellum basal body"/>
    <property type="evidence" value="ECO:0007669"/>
    <property type="project" value="InterPro"/>
</dbReference>
<comment type="subcellular location">
    <subcellularLocation>
        <location evidence="2">Cell membrane</location>
        <topology evidence="2">Single-pass membrane protein</topology>
    </subcellularLocation>
</comment>
<evidence type="ECO:0000256" key="3">
    <source>
        <dbReference type="ARBA" id="ARBA00008281"/>
    </source>
</evidence>
<feature type="transmembrane region" description="Helical" evidence="10">
    <location>
        <begin position="14"/>
        <end position="37"/>
    </location>
</feature>
<keyword evidence="11" id="KW-0969">Cilium</keyword>
<dbReference type="PANTHER" id="PTHR35091:SF2">
    <property type="entry name" value="FLAGELLAR PROTEIN FLIL"/>
    <property type="match status" value="1"/>
</dbReference>
<dbReference type="GO" id="GO:0005886">
    <property type="term" value="C:plasma membrane"/>
    <property type="evidence" value="ECO:0007669"/>
    <property type="project" value="UniProtKB-SubCell"/>
</dbReference>